<dbReference type="SMART" id="SM00487">
    <property type="entry name" value="DEXDc"/>
    <property type="match status" value="1"/>
</dbReference>
<evidence type="ECO:0000256" key="6">
    <source>
        <dbReference type="ARBA" id="ARBA00022806"/>
    </source>
</evidence>
<dbReference type="RefSeq" id="XP_004997385.1">
    <property type="nucleotide sequence ID" value="XM_004997328.1"/>
</dbReference>
<reference evidence="16" key="1">
    <citation type="submission" date="2009-08" db="EMBL/GenBank/DDBJ databases">
        <title>Annotation of Salpingoeca rosetta.</title>
        <authorList>
            <consortium name="The Broad Institute Genome Sequencing Platform"/>
            <person name="Russ C."/>
            <person name="Cuomo C."/>
            <person name="Burger G."/>
            <person name="Gray M.W."/>
            <person name="Holland P.W.H."/>
            <person name="King N."/>
            <person name="Lang F.B.F."/>
            <person name="Roger A.J."/>
            <person name="Ruiz-Trillo I."/>
            <person name="Young S.K."/>
            <person name="Zeng Q."/>
            <person name="Gargeya S."/>
            <person name="Alvarado L."/>
            <person name="Berlin A."/>
            <person name="Chapman S.B."/>
            <person name="Chen Z."/>
            <person name="Freedman E."/>
            <person name="Gellesch M."/>
            <person name="Goldberg J."/>
            <person name="Griggs A."/>
            <person name="Gujja S."/>
            <person name="Heilman E."/>
            <person name="Heiman D."/>
            <person name="Howarth C."/>
            <person name="Mehta T."/>
            <person name="Neiman D."/>
            <person name="Pearson M."/>
            <person name="Roberts A."/>
            <person name="Saif S."/>
            <person name="Shea T."/>
            <person name="Shenoy N."/>
            <person name="Sisk P."/>
            <person name="Stolte C."/>
            <person name="Sykes S."/>
            <person name="White J."/>
            <person name="Yandava C."/>
            <person name="Haas B."/>
            <person name="Nusbaum C."/>
            <person name="Birren B."/>
        </authorList>
    </citation>
    <scope>NUCLEOTIDE SEQUENCE [LARGE SCALE GENOMIC DNA]</scope>
    <source>
        <strain evidence="16">ATCC 50818</strain>
    </source>
</reference>
<evidence type="ECO:0000256" key="12">
    <source>
        <dbReference type="SAM" id="MobiDB-lite"/>
    </source>
</evidence>
<evidence type="ECO:0000313" key="16">
    <source>
        <dbReference type="EMBL" id="EGD80824.1"/>
    </source>
</evidence>
<dbReference type="Pfam" id="PF00271">
    <property type="entry name" value="Helicase_C"/>
    <property type="match status" value="1"/>
</dbReference>
<dbReference type="InterPro" id="IPR027417">
    <property type="entry name" value="P-loop_NTPase"/>
</dbReference>
<dbReference type="PANTHER" id="PTHR47959">
    <property type="entry name" value="ATP-DEPENDENT RNA HELICASE RHLE-RELATED"/>
    <property type="match status" value="1"/>
</dbReference>
<dbReference type="AlphaFoldDB" id="F2U096"/>
<feature type="region of interest" description="Disordered" evidence="12">
    <location>
        <begin position="1"/>
        <end position="41"/>
    </location>
</feature>
<evidence type="ECO:0000256" key="11">
    <source>
        <dbReference type="PROSITE-ProRule" id="PRU00552"/>
    </source>
</evidence>
<keyword evidence="17" id="KW-1185">Reference proteome</keyword>
<sequence>MADDEQHEGYATFEDTDDSKPSKRSKSKNKNKNKSGGFQSMGLSRGVFRGIMDKGYKVPTPIQRKTIPLIIGGQDVVGMARTGSGKTAAFVIPMLEKLKSHSAKVGIRALVMSPTRELAEQTFKFIKELGRRTDLRVALILGGDNMDDQFGWMHANPDVIVATPGRFLHLLVEMELSLKAVEYVVFDEADQLFEKGFEEHLKEILMRLPEDRQTLLFSATLPKKLIEFARAGLKQPTLVRLDADTKLSEQLRTQYVHCRRADKPAGLIYLLTNVIPRGKLTVVFVSTKHLIEYLKVLLEALQIPCTYSYGNLDPTARKINIAKFRAGKVKLLLVTDVAARGIDIPMLDYVVNYDFPRRPKLFVHRVGRVARAGRSGTAYSLVAVDEVAHLIDLHTFLGRPFAAAISTTPADQDGVFGRFPQALIDEYRELVHTTHRTHSDLDSLFHVVENGYKQYDKSRPDPAQASVKRAKQLEEVGYHVHPMLRDTSSDAIARDDFIKSIRNFRPSLTVFEVNKHANDSLLTMMTKKRAKDQSYVWDRTERMKELLGAKSLTSHTREAQLEASTSEEITSAFSNIIAPGRNKAGLLPGTAGATVLGTAQPSSSSSSSSSSSKSVMSHGQRVTVSHSSSAGDAGEDAEVYIPYRRGDDEDEQGYAINNGASFTREAESATFALDGDDIQDMHKSSQRKKWDRKKKKFVGESNNTKMIRTESGNKVPATFKSNRYKEWSAKNHVSMQHVGEEEDSQTVSKFEIRRKRRGWHTKTADDELKAKAAKRGGELKHKSQIIKERKRKQKLQDQMKRRAQVNAVRKGKKAKGKK</sequence>
<evidence type="ECO:0000313" key="17">
    <source>
        <dbReference type="Proteomes" id="UP000007799"/>
    </source>
</evidence>
<dbReference type="EC" id="3.6.4.13" evidence="3"/>
<dbReference type="Pfam" id="PF08147">
    <property type="entry name" value="DBP10CT"/>
    <property type="match status" value="1"/>
</dbReference>
<feature type="domain" description="Helicase ATP-binding" evidence="13">
    <location>
        <begin position="67"/>
        <end position="239"/>
    </location>
</feature>
<dbReference type="CDD" id="cd18787">
    <property type="entry name" value="SF2_C_DEAD"/>
    <property type="match status" value="1"/>
</dbReference>
<dbReference type="STRING" id="946362.F2U096"/>
<evidence type="ECO:0000256" key="5">
    <source>
        <dbReference type="ARBA" id="ARBA00022801"/>
    </source>
</evidence>
<evidence type="ECO:0000259" key="15">
    <source>
        <dbReference type="PROSITE" id="PS51195"/>
    </source>
</evidence>
<dbReference type="PANTHER" id="PTHR47959:SF8">
    <property type="entry name" value="RNA HELICASE"/>
    <property type="match status" value="1"/>
</dbReference>
<evidence type="ECO:0000256" key="9">
    <source>
        <dbReference type="ARBA" id="ARBA00023242"/>
    </source>
</evidence>
<dbReference type="InterPro" id="IPR014014">
    <property type="entry name" value="RNA_helicase_DEAD_Q_motif"/>
</dbReference>
<dbReference type="SMART" id="SM00490">
    <property type="entry name" value="HELICc"/>
    <property type="match status" value="1"/>
</dbReference>
<gene>
    <name evidence="16" type="ORF">PTSG_11725</name>
</gene>
<dbReference type="InterPro" id="IPR011545">
    <property type="entry name" value="DEAD/DEAH_box_helicase_dom"/>
</dbReference>
<dbReference type="CDD" id="cd17959">
    <property type="entry name" value="DEADc_DDX54"/>
    <property type="match status" value="1"/>
</dbReference>
<dbReference type="Proteomes" id="UP000007799">
    <property type="component" value="Unassembled WGS sequence"/>
</dbReference>
<dbReference type="InterPro" id="IPR001650">
    <property type="entry name" value="Helicase_C-like"/>
</dbReference>
<dbReference type="SMART" id="SM01123">
    <property type="entry name" value="DBP10CT"/>
    <property type="match status" value="1"/>
</dbReference>
<dbReference type="FunCoup" id="F2U096">
    <property type="interactions" value="1889"/>
</dbReference>
<keyword evidence="4" id="KW-0547">Nucleotide-binding</keyword>
<dbReference type="OMA" id="EDQFGMM"/>
<dbReference type="Gene3D" id="3.40.50.300">
    <property type="entry name" value="P-loop containing nucleotide triphosphate hydrolases"/>
    <property type="match status" value="2"/>
</dbReference>
<feature type="compositionally biased region" description="Basic residues" evidence="12">
    <location>
        <begin position="809"/>
        <end position="818"/>
    </location>
</feature>
<dbReference type="GO" id="GO:0003723">
    <property type="term" value="F:RNA binding"/>
    <property type="evidence" value="ECO:0007669"/>
    <property type="project" value="UniProtKB-KW"/>
</dbReference>
<comment type="catalytic activity">
    <reaction evidence="10">
        <text>ATP + H2O = ADP + phosphate + H(+)</text>
        <dbReference type="Rhea" id="RHEA:13065"/>
        <dbReference type="ChEBI" id="CHEBI:15377"/>
        <dbReference type="ChEBI" id="CHEBI:15378"/>
        <dbReference type="ChEBI" id="CHEBI:30616"/>
        <dbReference type="ChEBI" id="CHEBI:43474"/>
        <dbReference type="ChEBI" id="CHEBI:456216"/>
        <dbReference type="EC" id="3.6.4.13"/>
    </reaction>
</comment>
<evidence type="ECO:0000259" key="13">
    <source>
        <dbReference type="PROSITE" id="PS51192"/>
    </source>
</evidence>
<dbReference type="InterPro" id="IPR014001">
    <property type="entry name" value="Helicase_ATP-bd"/>
</dbReference>
<evidence type="ECO:0000256" key="8">
    <source>
        <dbReference type="ARBA" id="ARBA00022884"/>
    </source>
</evidence>
<dbReference type="GO" id="GO:0005524">
    <property type="term" value="F:ATP binding"/>
    <property type="evidence" value="ECO:0007669"/>
    <property type="project" value="UniProtKB-KW"/>
</dbReference>
<evidence type="ECO:0000256" key="1">
    <source>
        <dbReference type="ARBA" id="ARBA00004604"/>
    </source>
</evidence>
<dbReference type="InterPro" id="IPR050079">
    <property type="entry name" value="DEAD_box_RNA_helicase"/>
</dbReference>
<evidence type="ECO:0000256" key="4">
    <source>
        <dbReference type="ARBA" id="ARBA00022741"/>
    </source>
</evidence>
<accession>F2U096</accession>
<feature type="compositionally biased region" description="Polar residues" evidence="12">
    <location>
        <begin position="615"/>
        <end position="630"/>
    </location>
</feature>
<dbReference type="OrthoDB" id="10261375at2759"/>
<dbReference type="InterPro" id="IPR012541">
    <property type="entry name" value="DBP10_C"/>
</dbReference>
<dbReference type="eggNOG" id="KOG0337">
    <property type="taxonomic scope" value="Eukaryota"/>
</dbReference>
<evidence type="ECO:0000256" key="3">
    <source>
        <dbReference type="ARBA" id="ARBA00012552"/>
    </source>
</evidence>
<dbReference type="PROSITE" id="PS51195">
    <property type="entry name" value="Q_MOTIF"/>
    <property type="match status" value="1"/>
</dbReference>
<dbReference type="InterPro" id="IPR033517">
    <property type="entry name" value="DDX54/DBP10_DEAD-box_helicase"/>
</dbReference>
<keyword evidence="5" id="KW-0378">Hydrolase</keyword>
<feature type="region of interest" description="Disordered" evidence="12">
    <location>
        <begin position="597"/>
        <end position="636"/>
    </location>
</feature>
<dbReference type="GeneID" id="16077982"/>
<protein>
    <recommendedName>
        <fullName evidence="3">RNA helicase</fullName>
        <ecNumber evidence="3">3.6.4.13</ecNumber>
    </recommendedName>
</protein>
<dbReference type="PROSITE" id="PS51192">
    <property type="entry name" value="HELICASE_ATP_BIND_1"/>
    <property type="match status" value="1"/>
</dbReference>
<comment type="subcellular location">
    <subcellularLocation>
        <location evidence="1">Nucleus</location>
        <location evidence="1">Nucleolus</location>
    </subcellularLocation>
</comment>
<keyword evidence="7" id="KW-0067">ATP-binding</keyword>
<keyword evidence="9" id="KW-0539">Nucleus</keyword>
<dbReference type="FunFam" id="3.40.50.300:FF:000865">
    <property type="entry name" value="ATP-dependent RNA helicase DDX54"/>
    <property type="match status" value="1"/>
</dbReference>
<proteinExistence type="inferred from homology"/>
<name>F2U096_SALR5</name>
<feature type="domain" description="Helicase C-terminal" evidence="14">
    <location>
        <begin position="266"/>
        <end position="413"/>
    </location>
</feature>
<keyword evidence="6" id="KW-0347">Helicase</keyword>
<dbReference type="PROSITE" id="PS51194">
    <property type="entry name" value="HELICASE_CTER"/>
    <property type="match status" value="1"/>
</dbReference>
<dbReference type="GO" id="GO:0016887">
    <property type="term" value="F:ATP hydrolysis activity"/>
    <property type="evidence" value="ECO:0007669"/>
    <property type="project" value="RHEA"/>
</dbReference>
<dbReference type="GO" id="GO:0005730">
    <property type="term" value="C:nucleolus"/>
    <property type="evidence" value="ECO:0007669"/>
    <property type="project" value="UniProtKB-SubCell"/>
</dbReference>
<organism evidence="17">
    <name type="scientific">Salpingoeca rosetta (strain ATCC 50818 / BSB-021)</name>
    <dbReference type="NCBI Taxonomy" id="946362"/>
    <lineage>
        <taxon>Eukaryota</taxon>
        <taxon>Choanoflagellata</taxon>
        <taxon>Craspedida</taxon>
        <taxon>Salpingoecidae</taxon>
        <taxon>Salpingoeca</taxon>
    </lineage>
</organism>
<evidence type="ECO:0000256" key="2">
    <source>
        <dbReference type="ARBA" id="ARBA00010379"/>
    </source>
</evidence>
<feature type="domain" description="DEAD-box RNA helicase Q" evidence="15">
    <location>
        <begin position="36"/>
        <end position="64"/>
    </location>
</feature>
<evidence type="ECO:0000256" key="7">
    <source>
        <dbReference type="ARBA" id="ARBA00022840"/>
    </source>
</evidence>
<dbReference type="EMBL" id="GL832958">
    <property type="protein sequence ID" value="EGD80824.1"/>
    <property type="molecule type" value="Genomic_DNA"/>
</dbReference>
<dbReference type="Pfam" id="PF00270">
    <property type="entry name" value="DEAD"/>
    <property type="match status" value="1"/>
</dbReference>
<dbReference type="SUPFAM" id="SSF52540">
    <property type="entry name" value="P-loop containing nucleoside triphosphate hydrolases"/>
    <property type="match status" value="1"/>
</dbReference>
<keyword evidence="8" id="KW-0694">RNA-binding</keyword>
<dbReference type="InParanoid" id="F2U096"/>
<feature type="region of interest" description="Disordered" evidence="12">
    <location>
        <begin position="758"/>
        <end position="818"/>
    </location>
</feature>
<feature type="compositionally biased region" description="Basic and acidic residues" evidence="12">
    <location>
        <begin position="762"/>
        <end position="787"/>
    </location>
</feature>
<feature type="compositionally biased region" description="Basic residues" evidence="12">
    <location>
        <begin position="22"/>
        <end position="33"/>
    </location>
</feature>
<dbReference type="KEGG" id="sre:PTSG_11725"/>
<evidence type="ECO:0000256" key="10">
    <source>
        <dbReference type="ARBA" id="ARBA00047984"/>
    </source>
</evidence>
<dbReference type="GO" id="GO:0003724">
    <property type="term" value="F:RNA helicase activity"/>
    <property type="evidence" value="ECO:0007669"/>
    <property type="project" value="UniProtKB-EC"/>
</dbReference>
<dbReference type="GO" id="GO:0005829">
    <property type="term" value="C:cytosol"/>
    <property type="evidence" value="ECO:0007669"/>
    <property type="project" value="TreeGrafter"/>
</dbReference>
<evidence type="ECO:0000259" key="14">
    <source>
        <dbReference type="PROSITE" id="PS51194"/>
    </source>
</evidence>
<feature type="short sequence motif" description="Q motif" evidence="11">
    <location>
        <begin position="36"/>
        <end position="64"/>
    </location>
</feature>
<feature type="compositionally biased region" description="Low complexity" evidence="12">
    <location>
        <begin position="602"/>
        <end position="614"/>
    </location>
</feature>
<comment type="similarity">
    <text evidence="2">Belongs to the DEAD box helicase family. DDX54/DBP10 subfamily.</text>
</comment>